<dbReference type="Pfam" id="PF00293">
    <property type="entry name" value="NUDIX"/>
    <property type="match status" value="1"/>
</dbReference>
<organism evidence="4 5">
    <name type="scientific">Clostridium grantii DSM 8605</name>
    <dbReference type="NCBI Taxonomy" id="1121316"/>
    <lineage>
        <taxon>Bacteria</taxon>
        <taxon>Bacillati</taxon>
        <taxon>Bacillota</taxon>
        <taxon>Clostridia</taxon>
        <taxon>Eubacteriales</taxon>
        <taxon>Clostridiaceae</taxon>
        <taxon>Clostridium</taxon>
    </lineage>
</organism>
<keyword evidence="2" id="KW-0378">Hydrolase</keyword>
<dbReference type="Gene3D" id="3.90.79.10">
    <property type="entry name" value="Nucleoside Triphosphate Pyrophosphohydrolase"/>
    <property type="match status" value="1"/>
</dbReference>
<gene>
    <name evidence="4" type="ORF">SAMN02745207_00850</name>
</gene>
<dbReference type="OrthoDB" id="9806150at2"/>
<dbReference type="PANTHER" id="PTHR11839:SF18">
    <property type="entry name" value="NUDIX HYDROLASE DOMAIN-CONTAINING PROTEIN"/>
    <property type="match status" value="1"/>
</dbReference>
<dbReference type="InterPro" id="IPR015797">
    <property type="entry name" value="NUDIX_hydrolase-like_dom_sf"/>
</dbReference>
<reference evidence="4 5" key="1">
    <citation type="submission" date="2016-11" db="EMBL/GenBank/DDBJ databases">
        <authorList>
            <person name="Jaros S."/>
            <person name="Januszkiewicz K."/>
            <person name="Wedrychowicz H."/>
        </authorList>
    </citation>
    <scope>NUCLEOTIDE SEQUENCE [LARGE SCALE GENOMIC DNA]</scope>
    <source>
        <strain evidence="4 5">DSM 8605</strain>
    </source>
</reference>
<dbReference type="Proteomes" id="UP000184447">
    <property type="component" value="Unassembled WGS sequence"/>
</dbReference>
<evidence type="ECO:0000256" key="2">
    <source>
        <dbReference type="ARBA" id="ARBA00022801"/>
    </source>
</evidence>
<dbReference type="SUPFAM" id="SSF55811">
    <property type="entry name" value="Nudix"/>
    <property type="match status" value="1"/>
</dbReference>
<evidence type="ECO:0000313" key="4">
    <source>
        <dbReference type="EMBL" id="SHH35824.1"/>
    </source>
</evidence>
<dbReference type="RefSeq" id="WP_073337187.1">
    <property type="nucleotide sequence ID" value="NZ_FQXM01000004.1"/>
</dbReference>
<dbReference type="GO" id="GO:0005829">
    <property type="term" value="C:cytosol"/>
    <property type="evidence" value="ECO:0007669"/>
    <property type="project" value="TreeGrafter"/>
</dbReference>
<dbReference type="PROSITE" id="PS51462">
    <property type="entry name" value="NUDIX"/>
    <property type="match status" value="1"/>
</dbReference>
<evidence type="ECO:0000313" key="5">
    <source>
        <dbReference type="Proteomes" id="UP000184447"/>
    </source>
</evidence>
<keyword evidence="5" id="KW-1185">Reference proteome</keyword>
<evidence type="ECO:0000256" key="1">
    <source>
        <dbReference type="ARBA" id="ARBA00001946"/>
    </source>
</evidence>
<sequence length="172" mass="19581">MNIVETTIESEVKFEGKIIDLTVKQVLLPNGKQASREIVNHPGGVAILAFKDKDTLLLIEQFRSPIEKIILEIPAGKLEKNEDIELCGRRELEEETGYKANKFTYLGKIVPSPGYTDEYIYLYKAEDLIKGTIGCDEDEFINLKEYRLSEVKEMIKDGEIIDSKTICALMYL</sequence>
<dbReference type="PANTHER" id="PTHR11839">
    <property type="entry name" value="UDP/ADP-SUGAR PYROPHOSPHATASE"/>
    <property type="match status" value="1"/>
</dbReference>
<proteinExistence type="predicted"/>
<dbReference type="EMBL" id="FQXM01000004">
    <property type="protein sequence ID" value="SHH35824.1"/>
    <property type="molecule type" value="Genomic_DNA"/>
</dbReference>
<comment type="cofactor">
    <cofactor evidence="1">
        <name>Mg(2+)</name>
        <dbReference type="ChEBI" id="CHEBI:18420"/>
    </cofactor>
</comment>
<accession>A0A1M5SBD5</accession>
<feature type="domain" description="Nudix hydrolase" evidence="3">
    <location>
        <begin position="39"/>
        <end position="168"/>
    </location>
</feature>
<dbReference type="CDD" id="cd03424">
    <property type="entry name" value="NUDIX_ADPRase_Nudt5_UGPPase_Nudt14"/>
    <property type="match status" value="1"/>
</dbReference>
<evidence type="ECO:0000259" key="3">
    <source>
        <dbReference type="PROSITE" id="PS51462"/>
    </source>
</evidence>
<dbReference type="GO" id="GO:0016787">
    <property type="term" value="F:hydrolase activity"/>
    <property type="evidence" value="ECO:0007669"/>
    <property type="project" value="UniProtKB-KW"/>
</dbReference>
<dbReference type="GO" id="GO:0019693">
    <property type="term" value="P:ribose phosphate metabolic process"/>
    <property type="evidence" value="ECO:0007669"/>
    <property type="project" value="TreeGrafter"/>
</dbReference>
<protein>
    <submittedName>
        <fullName evidence="4">ADP-ribose pyrophosphatase</fullName>
    </submittedName>
</protein>
<dbReference type="InterPro" id="IPR000086">
    <property type="entry name" value="NUDIX_hydrolase_dom"/>
</dbReference>
<dbReference type="STRING" id="1121316.SAMN02745207_00850"/>
<dbReference type="GO" id="GO:0006753">
    <property type="term" value="P:nucleoside phosphate metabolic process"/>
    <property type="evidence" value="ECO:0007669"/>
    <property type="project" value="TreeGrafter"/>
</dbReference>
<dbReference type="AlphaFoldDB" id="A0A1M5SBD5"/>
<name>A0A1M5SBD5_9CLOT</name>
<dbReference type="FunFam" id="3.90.79.10:FF:000024">
    <property type="entry name" value="ADP-ribose pyrophosphatase"/>
    <property type="match status" value="1"/>
</dbReference>